<feature type="chain" id="PRO_5045872199" evidence="1">
    <location>
        <begin position="20"/>
        <end position="71"/>
    </location>
</feature>
<reference evidence="2" key="1">
    <citation type="submission" date="2022-08" db="EMBL/GenBank/DDBJ databases">
        <title>A Global Phylogenomic Analysis of the Shiitake Genus Lentinula.</title>
        <authorList>
            <consortium name="DOE Joint Genome Institute"/>
            <person name="Sierra-Patev S."/>
            <person name="Min B."/>
            <person name="Naranjo-Ortiz M."/>
            <person name="Looney B."/>
            <person name="Konkel Z."/>
            <person name="Slot J.C."/>
            <person name="Sakamoto Y."/>
            <person name="Steenwyk J.L."/>
            <person name="Rokas A."/>
            <person name="Carro J."/>
            <person name="Camarero S."/>
            <person name="Ferreira P."/>
            <person name="Molpeceres G."/>
            <person name="Ruiz-Duenas F.J."/>
            <person name="Serrano A."/>
            <person name="Henrissat B."/>
            <person name="Drula E."/>
            <person name="Hughes K.W."/>
            <person name="Mata J.L."/>
            <person name="Ishikawa N.K."/>
            <person name="Vargas-Isla R."/>
            <person name="Ushijima S."/>
            <person name="Smith C.A."/>
            <person name="Ahrendt S."/>
            <person name="Andreopoulos W."/>
            <person name="He G."/>
            <person name="Labutti K."/>
            <person name="Lipzen A."/>
            <person name="Ng V."/>
            <person name="Riley R."/>
            <person name="Sandor L."/>
            <person name="Barry K."/>
            <person name="Martinez A.T."/>
            <person name="Xiao Y."/>
            <person name="Gibbons J.G."/>
            <person name="Terashima K."/>
            <person name="Grigoriev I.V."/>
            <person name="Hibbett D.S."/>
        </authorList>
    </citation>
    <scope>NUCLEOTIDE SEQUENCE</scope>
    <source>
        <strain evidence="2">RHP3577 ss4</strain>
    </source>
</reference>
<proteinExistence type="predicted"/>
<evidence type="ECO:0000313" key="2">
    <source>
        <dbReference type="EMBL" id="KAJ4468490.1"/>
    </source>
</evidence>
<feature type="signal peptide" evidence="1">
    <location>
        <begin position="1"/>
        <end position="19"/>
    </location>
</feature>
<name>A0ABQ8V0R0_9AGAR</name>
<keyword evidence="3" id="KW-1185">Reference proteome</keyword>
<comment type="caution">
    <text evidence="2">The sequence shown here is derived from an EMBL/GenBank/DDBJ whole genome shotgun (WGS) entry which is preliminary data.</text>
</comment>
<evidence type="ECO:0000313" key="3">
    <source>
        <dbReference type="Proteomes" id="UP001150217"/>
    </source>
</evidence>
<organism evidence="2 3">
    <name type="scientific">Lentinula lateritia</name>
    <dbReference type="NCBI Taxonomy" id="40482"/>
    <lineage>
        <taxon>Eukaryota</taxon>
        <taxon>Fungi</taxon>
        <taxon>Dikarya</taxon>
        <taxon>Basidiomycota</taxon>
        <taxon>Agaricomycotina</taxon>
        <taxon>Agaricomycetes</taxon>
        <taxon>Agaricomycetidae</taxon>
        <taxon>Agaricales</taxon>
        <taxon>Marasmiineae</taxon>
        <taxon>Omphalotaceae</taxon>
        <taxon>Lentinula</taxon>
    </lineage>
</organism>
<dbReference type="Proteomes" id="UP001150217">
    <property type="component" value="Unassembled WGS sequence"/>
</dbReference>
<protein>
    <submittedName>
        <fullName evidence="2">Uncharacterized protein</fullName>
    </submittedName>
</protein>
<dbReference type="EMBL" id="JANVFT010000101">
    <property type="protein sequence ID" value="KAJ4468490.1"/>
    <property type="molecule type" value="Genomic_DNA"/>
</dbReference>
<sequence length="71" mass="7712">MIGAHNAFCATFTSWLASASLLDWTAIITMPINSKVIPVLKTVTWKMTMSVAAPTNNEHHLSIESARQPGT</sequence>
<keyword evidence="1" id="KW-0732">Signal</keyword>
<accession>A0ABQ8V0R0</accession>
<gene>
    <name evidence="2" type="ORF">C8R41DRAFT_854279</name>
</gene>
<evidence type="ECO:0000256" key="1">
    <source>
        <dbReference type="SAM" id="SignalP"/>
    </source>
</evidence>